<reference evidence="2 3" key="1">
    <citation type="submission" date="2018-06" db="EMBL/GenBank/DDBJ databases">
        <title>Genomic Encyclopedia of Archaeal and Bacterial Type Strains, Phase II (KMG-II): from individual species to whole genera.</title>
        <authorList>
            <person name="Goeker M."/>
        </authorList>
    </citation>
    <scope>NUCLEOTIDE SEQUENCE [LARGE SCALE GENOMIC DNA]</scope>
    <source>
        <strain evidence="2 3">DSM 6779</strain>
    </source>
</reference>
<keyword evidence="1" id="KW-0812">Transmembrane</keyword>
<accession>A0A2W7NFD4</accession>
<name>A0A2W7NFD4_9BACT</name>
<dbReference type="EMBL" id="QKZK01000007">
    <property type="protein sequence ID" value="PZX18193.1"/>
    <property type="molecule type" value="Genomic_DNA"/>
</dbReference>
<feature type="transmembrane region" description="Helical" evidence="1">
    <location>
        <begin position="21"/>
        <end position="42"/>
    </location>
</feature>
<dbReference type="AlphaFoldDB" id="A0A2W7NFD4"/>
<dbReference type="Proteomes" id="UP000249239">
    <property type="component" value="Unassembled WGS sequence"/>
</dbReference>
<evidence type="ECO:0000256" key="1">
    <source>
        <dbReference type="SAM" id="Phobius"/>
    </source>
</evidence>
<sequence>MNRNISSSDLFRRTTRNFWQKWALAFKILPVILLVATLKLVAHHLQLEVMELNALFTSLVAGTIFLIGFLLSGVMADYKESEKLPSELAASLRTMYDDAYTLSQARPSAATAHLMSLQQQLLSHLMAWFYRNEKTVNMLAMLSQMNDVFVALERDGVQPAYVIRLKNEQHNFRKMLLRIDTIRDTNFIQSAYAILEAMGLIIAVGLIIINIKPFYASMFFTLVVTFLISYMFFLIRDLDNPFDYGQKGEGGTEVSLKPLHDLEHYFATLIPAS</sequence>
<protein>
    <recommendedName>
        <fullName evidence="4">DUF4239 domain-containing protein</fullName>
    </recommendedName>
</protein>
<feature type="transmembrane region" description="Helical" evidence="1">
    <location>
        <begin position="215"/>
        <end position="235"/>
    </location>
</feature>
<comment type="caution">
    <text evidence="2">The sequence shown here is derived from an EMBL/GenBank/DDBJ whole genome shotgun (WGS) entry which is preliminary data.</text>
</comment>
<evidence type="ECO:0000313" key="2">
    <source>
        <dbReference type="EMBL" id="PZX18193.1"/>
    </source>
</evidence>
<feature type="transmembrane region" description="Helical" evidence="1">
    <location>
        <begin position="54"/>
        <end position="76"/>
    </location>
</feature>
<dbReference type="Pfam" id="PF14023">
    <property type="entry name" value="Bestrophin-like"/>
    <property type="match status" value="1"/>
</dbReference>
<evidence type="ECO:0008006" key="4">
    <source>
        <dbReference type="Google" id="ProtNLM"/>
    </source>
</evidence>
<dbReference type="InterPro" id="IPR025333">
    <property type="entry name" value="DUF4239"/>
</dbReference>
<proteinExistence type="predicted"/>
<keyword evidence="3" id="KW-1185">Reference proteome</keyword>
<keyword evidence="1" id="KW-0472">Membrane</keyword>
<keyword evidence="1" id="KW-1133">Transmembrane helix</keyword>
<organism evidence="2 3">
    <name type="scientific">Breznakibacter xylanolyticus</name>
    <dbReference type="NCBI Taxonomy" id="990"/>
    <lineage>
        <taxon>Bacteria</taxon>
        <taxon>Pseudomonadati</taxon>
        <taxon>Bacteroidota</taxon>
        <taxon>Bacteroidia</taxon>
        <taxon>Marinilabiliales</taxon>
        <taxon>Marinilabiliaceae</taxon>
        <taxon>Breznakibacter</taxon>
    </lineage>
</organism>
<evidence type="ECO:0000313" key="3">
    <source>
        <dbReference type="Proteomes" id="UP000249239"/>
    </source>
</evidence>
<dbReference type="RefSeq" id="WP_111444928.1">
    <property type="nucleotide sequence ID" value="NZ_QKZK01000007.1"/>
</dbReference>
<feature type="transmembrane region" description="Helical" evidence="1">
    <location>
        <begin position="191"/>
        <end position="209"/>
    </location>
</feature>
<dbReference type="OrthoDB" id="5178527at2"/>
<gene>
    <name evidence="2" type="ORF">LX69_01233</name>
</gene>